<evidence type="ECO:0000313" key="7">
    <source>
        <dbReference type="Proteomes" id="UP000551878"/>
    </source>
</evidence>
<evidence type="ECO:0000256" key="1">
    <source>
        <dbReference type="ARBA" id="ARBA00004141"/>
    </source>
</evidence>
<evidence type="ECO:0000313" key="6">
    <source>
        <dbReference type="EMBL" id="MBB5172569.1"/>
    </source>
</evidence>
<accession>A0A840QMG8</accession>
<evidence type="ECO:0000256" key="5">
    <source>
        <dbReference type="SAM" id="Phobius"/>
    </source>
</evidence>
<keyword evidence="3 5" id="KW-1133">Transmembrane helix</keyword>
<dbReference type="GO" id="GO:0032259">
    <property type="term" value="P:methylation"/>
    <property type="evidence" value="ECO:0007669"/>
    <property type="project" value="UniProtKB-KW"/>
</dbReference>
<keyword evidence="7" id="KW-1185">Reference proteome</keyword>
<keyword evidence="6" id="KW-0808">Transferase</keyword>
<dbReference type="PANTHER" id="PTHR43847">
    <property type="entry name" value="BLL3993 PROTEIN"/>
    <property type="match status" value="1"/>
</dbReference>
<proteinExistence type="predicted"/>
<dbReference type="Pfam" id="PF04140">
    <property type="entry name" value="ICMT"/>
    <property type="match status" value="1"/>
</dbReference>
<feature type="transmembrane region" description="Helical" evidence="5">
    <location>
        <begin position="68"/>
        <end position="88"/>
    </location>
</feature>
<dbReference type="AlphaFoldDB" id="A0A840QMG8"/>
<dbReference type="PANTHER" id="PTHR43847:SF1">
    <property type="entry name" value="BLL3993 PROTEIN"/>
    <property type="match status" value="1"/>
</dbReference>
<name>A0A840QMG8_9BACI</name>
<dbReference type="Proteomes" id="UP000551878">
    <property type="component" value="Unassembled WGS sequence"/>
</dbReference>
<evidence type="ECO:0000256" key="4">
    <source>
        <dbReference type="ARBA" id="ARBA00023136"/>
    </source>
</evidence>
<keyword evidence="2 5" id="KW-0812">Transmembrane</keyword>
<reference evidence="6 7" key="1">
    <citation type="submission" date="2020-08" db="EMBL/GenBank/DDBJ databases">
        <title>Genomic Encyclopedia of Type Strains, Phase IV (KMG-IV): sequencing the most valuable type-strain genomes for metagenomic binning, comparative biology and taxonomic classification.</title>
        <authorList>
            <person name="Goeker M."/>
        </authorList>
    </citation>
    <scope>NUCLEOTIDE SEQUENCE [LARGE SCALE GENOMIC DNA]</scope>
    <source>
        <strain evidence="6 7">DSM 24696</strain>
    </source>
</reference>
<protein>
    <submittedName>
        <fullName evidence="6">Methyltransferase</fullName>
    </submittedName>
</protein>
<dbReference type="EMBL" id="JACHHB010000002">
    <property type="protein sequence ID" value="MBB5172569.1"/>
    <property type="molecule type" value="Genomic_DNA"/>
</dbReference>
<dbReference type="GO" id="GO:0004671">
    <property type="term" value="F:protein C-terminal S-isoprenylcysteine carboxyl O-methyltransferase activity"/>
    <property type="evidence" value="ECO:0007669"/>
    <property type="project" value="InterPro"/>
</dbReference>
<comment type="subcellular location">
    <subcellularLocation>
        <location evidence="1">Membrane</location>
        <topology evidence="1">Multi-pass membrane protein</topology>
    </subcellularLocation>
</comment>
<keyword evidence="4 5" id="KW-0472">Membrane</keyword>
<gene>
    <name evidence="6" type="ORF">HNQ41_000713</name>
</gene>
<sequence length="186" mass="21538">MMFAIVLILAVIILRVLEMRLAKRNERWLKARNAKEVGGGHYPWIVGLHVAFFVSLLFEVITRGGASWSVWTGGLFALFMIVQVLRAWTLSTLGRYWNTKIFVIPQENRVRQGPYRWFNHPNYVVVALEILLLPLIVGAVWTAVVFTILNAYMILCVRLPTEEKALREIMEEREEPSSFSSYWLPD</sequence>
<feature type="transmembrane region" description="Helical" evidence="5">
    <location>
        <begin position="42"/>
        <end position="61"/>
    </location>
</feature>
<organism evidence="6 7">
    <name type="scientific">Texcoconibacillus texcoconensis</name>
    <dbReference type="NCBI Taxonomy" id="1095777"/>
    <lineage>
        <taxon>Bacteria</taxon>
        <taxon>Bacillati</taxon>
        <taxon>Bacillota</taxon>
        <taxon>Bacilli</taxon>
        <taxon>Bacillales</taxon>
        <taxon>Bacillaceae</taxon>
        <taxon>Texcoconibacillus</taxon>
    </lineage>
</organism>
<dbReference type="GO" id="GO:0016020">
    <property type="term" value="C:membrane"/>
    <property type="evidence" value="ECO:0007669"/>
    <property type="project" value="UniProtKB-SubCell"/>
</dbReference>
<dbReference type="InterPro" id="IPR052527">
    <property type="entry name" value="Metal_cation-efflux_comp"/>
</dbReference>
<dbReference type="RefSeq" id="WP_184663019.1">
    <property type="nucleotide sequence ID" value="NZ_JACHHB010000002.1"/>
</dbReference>
<keyword evidence="6" id="KW-0489">Methyltransferase</keyword>
<evidence type="ECO:0000256" key="2">
    <source>
        <dbReference type="ARBA" id="ARBA00022692"/>
    </source>
</evidence>
<evidence type="ECO:0000256" key="3">
    <source>
        <dbReference type="ARBA" id="ARBA00022989"/>
    </source>
</evidence>
<comment type="caution">
    <text evidence="6">The sequence shown here is derived from an EMBL/GenBank/DDBJ whole genome shotgun (WGS) entry which is preliminary data.</text>
</comment>
<dbReference type="InterPro" id="IPR007269">
    <property type="entry name" value="ICMT_MeTrfase"/>
</dbReference>
<dbReference type="Gene3D" id="1.20.120.1630">
    <property type="match status" value="1"/>
</dbReference>
<feature type="transmembrane region" description="Helical" evidence="5">
    <location>
        <begin position="123"/>
        <end position="149"/>
    </location>
</feature>